<proteinExistence type="predicted"/>
<accession>A0ABD0L758</accession>
<evidence type="ECO:0000313" key="1">
    <source>
        <dbReference type="EMBL" id="KAK7495202.1"/>
    </source>
</evidence>
<dbReference type="AlphaFoldDB" id="A0ABD0L758"/>
<reference evidence="1 2" key="1">
    <citation type="journal article" date="2023" name="Sci. Data">
        <title>Genome assembly of the Korean intertidal mud-creeper Batillaria attramentaria.</title>
        <authorList>
            <person name="Patra A.K."/>
            <person name="Ho P.T."/>
            <person name="Jun S."/>
            <person name="Lee S.J."/>
            <person name="Kim Y."/>
            <person name="Won Y.J."/>
        </authorList>
    </citation>
    <scope>NUCLEOTIDE SEQUENCE [LARGE SCALE GENOMIC DNA]</scope>
    <source>
        <strain evidence="1">Wonlab-2016</strain>
    </source>
</reference>
<protein>
    <submittedName>
        <fullName evidence="1">Uncharacterized protein</fullName>
    </submittedName>
</protein>
<keyword evidence="2" id="KW-1185">Reference proteome</keyword>
<sequence length="120" mass="12720">MPLMKILIKGSCGRTDKGNTEKTRSVTNFNPTSISVRTDSPPLIPGPPLGNGPTRAQTGLIFISTQPDSNGFTDWRGRCAGNGSQTSLIDARAATLETAQALKTGAVIRLLILLELKVLT</sequence>
<name>A0ABD0L758_9CAEN</name>
<organism evidence="1 2">
    <name type="scientific">Batillaria attramentaria</name>
    <dbReference type="NCBI Taxonomy" id="370345"/>
    <lineage>
        <taxon>Eukaryota</taxon>
        <taxon>Metazoa</taxon>
        <taxon>Spiralia</taxon>
        <taxon>Lophotrochozoa</taxon>
        <taxon>Mollusca</taxon>
        <taxon>Gastropoda</taxon>
        <taxon>Caenogastropoda</taxon>
        <taxon>Sorbeoconcha</taxon>
        <taxon>Cerithioidea</taxon>
        <taxon>Batillariidae</taxon>
        <taxon>Batillaria</taxon>
    </lineage>
</organism>
<dbReference type="Proteomes" id="UP001519460">
    <property type="component" value="Unassembled WGS sequence"/>
</dbReference>
<dbReference type="EMBL" id="JACVVK020000077">
    <property type="protein sequence ID" value="KAK7495202.1"/>
    <property type="molecule type" value="Genomic_DNA"/>
</dbReference>
<gene>
    <name evidence="1" type="ORF">BaRGS_00013612</name>
</gene>
<comment type="caution">
    <text evidence="1">The sequence shown here is derived from an EMBL/GenBank/DDBJ whole genome shotgun (WGS) entry which is preliminary data.</text>
</comment>
<evidence type="ECO:0000313" key="2">
    <source>
        <dbReference type="Proteomes" id="UP001519460"/>
    </source>
</evidence>